<reference evidence="1" key="1">
    <citation type="submission" date="2022-07" db="EMBL/GenBank/DDBJ databases">
        <title>Genome analysis of Parmales, a sister group of diatoms, reveals the evolutionary specialization of diatoms from phago-mixotrophs to photoautotrophs.</title>
        <authorList>
            <person name="Ban H."/>
            <person name="Sato S."/>
            <person name="Yoshikawa S."/>
            <person name="Kazumasa Y."/>
            <person name="Nakamura Y."/>
            <person name="Ichinomiya M."/>
            <person name="Saitoh K."/>
            <person name="Sato N."/>
            <person name="Blanc-Mathieu R."/>
            <person name="Endo H."/>
            <person name="Kuwata A."/>
            <person name="Ogata H."/>
        </authorList>
    </citation>
    <scope>NUCLEOTIDE SEQUENCE</scope>
</reference>
<feature type="non-terminal residue" evidence="1">
    <location>
        <position position="639"/>
    </location>
</feature>
<proteinExistence type="predicted"/>
<name>A0A9W7AJT2_9STRA</name>
<organism evidence="1 2">
    <name type="scientific">Triparma retinervis</name>
    <dbReference type="NCBI Taxonomy" id="2557542"/>
    <lineage>
        <taxon>Eukaryota</taxon>
        <taxon>Sar</taxon>
        <taxon>Stramenopiles</taxon>
        <taxon>Ochrophyta</taxon>
        <taxon>Bolidophyceae</taxon>
        <taxon>Parmales</taxon>
        <taxon>Triparmaceae</taxon>
        <taxon>Triparma</taxon>
    </lineage>
</organism>
<protein>
    <submittedName>
        <fullName evidence="1">Uncharacterized protein</fullName>
    </submittedName>
</protein>
<accession>A0A9W7AJT2</accession>
<evidence type="ECO:0000313" key="1">
    <source>
        <dbReference type="EMBL" id="GMH70672.1"/>
    </source>
</evidence>
<dbReference type="Proteomes" id="UP001165082">
    <property type="component" value="Unassembled WGS sequence"/>
</dbReference>
<dbReference type="AlphaFoldDB" id="A0A9W7AJT2"/>
<comment type="caution">
    <text evidence="1">The sequence shown here is derived from an EMBL/GenBank/DDBJ whole genome shotgun (WGS) entry which is preliminary data.</text>
</comment>
<keyword evidence="2" id="KW-1185">Reference proteome</keyword>
<evidence type="ECO:0000313" key="2">
    <source>
        <dbReference type="Proteomes" id="UP001165082"/>
    </source>
</evidence>
<gene>
    <name evidence="1" type="ORF">TrRE_jg358</name>
</gene>
<dbReference type="EMBL" id="BRXZ01002810">
    <property type="protein sequence ID" value="GMH70672.1"/>
    <property type="molecule type" value="Genomic_DNA"/>
</dbReference>
<feature type="non-terminal residue" evidence="1">
    <location>
        <position position="1"/>
    </location>
</feature>
<dbReference type="OrthoDB" id="10447094at2759"/>
<sequence>LAQSRKEQAAHSKVAKAHEKALSSMVKKAGEVVHIWLTGEEEVCKYSFYKQRVCTDRKCKKNHTIYPLCEVVDRAVCERIVKEDTDKKGGRSRGRLLLGDHVELGENKSSFKLPSLSTIVYVVIGGRMVYSEEGGFASETTSPPPIHSFLHFRHFGLVAMTCKELYARSFNPKMVDLLDKVLGFNVIMRDPLLNTDHRRLSALRELLLDVRNLEVLRCVPTRNGFIEVPSGAELLNDSYAVSASNKSLDVHEILGGEDKEQYFSFSVQASPLKKSYVVQSYGATENFLFVLSDKEMTDDDGFQNRPIMTILRTSDVLCREGVNTKTPAVDLLEFLSEELEKNPSLSVPVGGNFLELPGEASELHFLDCMVAHPSFPSQVNAWPAAGKDAFVISLPVMWGGVRKVAGESQDFEDAAVVGDLVEVRYCRCIDSILFNYTEEGGLKLVKILSRFLLHDMDDFQNSGEMEPLNCFEVTILGVSQCAPIQSREVGTFLRKTGRPPDLCTWFGGVLPWVTRTCANSKLPHTLVVRCVGGVFYAENPTIRHAVSLAKYGSSEVGVKVQGVLSREFCRVEEDDLDDFTIGPPYHHSEYISSNRRLLVRDAQPMVSFELQYNLGGEGWVGIPRDSGLELVIDEVKATT</sequence>